<comment type="caution">
    <text evidence="8">The sequence shown here is derived from an EMBL/GenBank/DDBJ whole genome shotgun (WGS) entry which is preliminary data.</text>
</comment>
<reference evidence="8 9" key="1">
    <citation type="submission" date="2012-07" db="EMBL/GenBank/DDBJ databases">
        <title>Draft genome sequence of Desulfovibrio magneticus str. Maddingley MBC34 obtained from a metagenomic sequence of a methanogenic enrichment isolated from coal-seam formation water in Victoria, Australia.</title>
        <authorList>
            <person name="Greenfield P."/>
            <person name="Hendry P."/>
            <person name="Li D."/>
            <person name="Rosewarne C.P."/>
            <person name="Tran-Dinh N."/>
            <person name="Elbourne L.D.H."/>
            <person name="Paulsen I.T."/>
            <person name="Midgley D.J."/>
        </authorList>
    </citation>
    <scope>NUCLEOTIDE SEQUENCE [LARGE SCALE GENOMIC DNA]</scope>
    <source>
        <strain evidence="9">Maddingley MBC34</strain>
    </source>
</reference>
<dbReference type="GO" id="GO:0003824">
    <property type="term" value="F:catalytic activity"/>
    <property type="evidence" value="ECO:0007669"/>
    <property type="project" value="InterPro"/>
</dbReference>
<dbReference type="SFLD" id="SFLDG01067">
    <property type="entry name" value="SPASM/twitch_domain_containing"/>
    <property type="match status" value="1"/>
</dbReference>
<dbReference type="InterPro" id="IPR023885">
    <property type="entry name" value="4Fe4S-binding_SPASM_dom"/>
</dbReference>
<dbReference type="Proteomes" id="UP000006272">
    <property type="component" value="Unassembled WGS sequence"/>
</dbReference>
<proteinExistence type="predicted"/>
<sequence>MINSDNSHLLRKLKEIKIELSHKCNLRCVHCSSDATDSEVTELSFEQVKRILYEASHLSIQTVSFSGGEPLLWPELGNAVNLCLELGIRVRIYTNGTTNEASSFLNNIQSKNISVIFSLHGFEDTHDRITAVPGSFQKTLTTLRDTLDFGFHPEIHFVPMQLNYNEIIDFAFYLNSIGVKQISALRFVPHGRGKCMNRLALSNSQHVQFRNFLLFLKQRNIHIRTGSPFNILLLNDQPTCTTGTDKLIISPDFRIYPCDAFKQIQPQDLNITDNFSSLVNHSLQDCWNNSSYLNFVRKLSAENSPQECLSCAKYSLCRSGCLAQKFLFSNRFDDQKDPGCLLSTIGVPHAVNHFE</sequence>
<gene>
    <name evidence="8" type="ORF">B193_0022</name>
</gene>
<accession>K6GJF8</accession>
<dbReference type="SUPFAM" id="SSF102114">
    <property type="entry name" value="Radical SAM enzymes"/>
    <property type="match status" value="1"/>
</dbReference>
<evidence type="ECO:0000256" key="3">
    <source>
        <dbReference type="ARBA" id="ARBA00022691"/>
    </source>
</evidence>
<dbReference type="PANTHER" id="PTHR11228:SF7">
    <property type="entry name" value="PQQA PEPTIDE CYCLASE"/>
    <property type="match status" value="1"/>
</dbReference>
<keyword evidence="3" id="KW-0949">S-adenosyl-L-methionine</keyword>
<keyword evidence="6" id="KW-0411">Iron-sulfur</keyword>
<dbReference type="Pfam" id="PF13186">
    <property type="entry name" value="SPASM"/>
    <property type="match status" value="1"/>
</dbReference>
<protein>
    <submittedName>
        <fullName evidence="8">Radical SAM superfamily protein</fullName>
    </submittedName>
</protein>
<evidence type="ECO:0000256" key="5">
    <source>
        <dbReference type="ARBA" id="ARBA00023004"/>
    </source>
</evidence>
<dbReference type="InterPro" id="IPR007197">
    <property type="entry name" value="rSAM"/>
</dbReference>
<dbReference type="PANTHER" id="PTHR11228">
    <property type="entry name" value="RADICAL SAM DOMAIN PROTEIN"/>
    <property type="match status" value="1"/>
</dbReference>
<dbReference type="InterPro" id="IPR017200">
    <property type="entry name" value="PqqE-like"/>
</dbReference>
<dbReference type="GO" id="GO:0051539">
    <property type="term" value="F:4 iron, 4 sulfur cluster binding"/>
    <property type="evidence" value="ECO:0007669"/>
    <property type="project" value="UniProtKB-KW"/>
</dbReference>
<comment type="cofactor">
    <cofactor evidence="1">
        <name>[4Fe-4S] cluster</name>
        <dbReference type="ChEBI" id="CHEBI:49883"/>
    </cofactor>
</comment>
<name>K6GJF8_9BACT</name>
<evidence type="ECO:0000256" key="1">
    <source>
        <dbReference type="ARBA" id="ARBA00001966"/>
    </source>
</evidence>
<evidence type="ECO:0000313" key="9">
    <source>
        <dbReference type="Proteomes" id="UP000006272"/>
    </source>
</evidence>
<dbReference type="CDD" id="cd01335">
    <property type="entry name" value="Radical_SAM"/>
    <property type="match status" value="1"/>
</dbReference>
<organism evidence="8 9">
    <name type="scientific">Solidesulfovibrio magneticus str. Maddingley MBC34</name>
    <dbReference type="NCBI Taxonomy" id="1206767"/>
    <lineage>
        <taxon>Bacteria</taxon>
        <taxon>Pseudomonadati</taxon>
        <taxon>Thermodesulfobacteriota</taxon>
        <taxon>Desulfovibrionia</taxon>
        <taxon>Desulfovibrionales</taxon>
        <taxon>Desulfovibrionaceae</taxon>
        <taxon>Solidesulfovibrio</taxon>
    </lineage>
</organism>
<evidence type="ECO:0000256" key="4">
    <source>
        <dbReference type="ARBA" id="ARBA00022723"/>
    </source>
</evidence>
<dbReference type="EMBL" id="ALAO01000012">
    <property type="protein sequence ID" value="EKO41244.1"/>
    <property type="molecule type" value="Genomic_DNA"/>
</dbReference>
<dbReference type="InterPro" id="IPR013785">
    <property type="entry name" value="Aldolase_TIM"/>
</dbReference>
<dbReference type="SFLD" id="SFLDS00029">
    <property type="entry name" value="Radical_SAM"/>
    <property type="match status" value="1"/>
</dbReference>
<dbReference type="SFLD" id="SFLDG01386">
    <property type="entry name" value="main_SPASM_domain-containing"/>
    <property type="match status" value="1"/>
</dbReference>
<evidence type="ECO:0000259" key="7">
    <source>
        <dbReference type="PROSITE" id="PS51918"/>
    </source>
</evidence>
<dbReference type="Pfam" id="PF04055">
    <property type="entry name" value="Radical_SAM"/>
    <property type="match status" value="1"/>
</dbReference>
<dbReference type="PROSITE" id="PS51918">
    <property type="entry name" value="RADICAL_SAM"/>
    <property type="match status" value="1"/>
</dbReference>
<dbReference type="InterPro" id="IPR058240">
    <property type="entry name" value="rSAM_sf"/>
</dbReference>
<dbReference type="Gene3D" id="3.20.20.70">
    <property type="entry name" value="Aldolase class I"/>
    <property type="match status" value="1"/>
</dbReference>
<evidence type="ECO:0000256" key="6">
    <source>
        <dbReference type="ARBA" id="ARBA00023014"/>
    </source>
</evidence>
<evidence type="ECO:0000256" key="2">
    <source>
        <dbReference type="ARBA" id="ARBA00022485"/>
    </source>
</evidence>
<feature type="domain" description="Radical SAM core" evidence="7">
    <location>
        <begin position="10"/>
        <end position="228"/>
    </location>
</feature>
<keyword evidence="4" id="KW-0479">Metal-binding</keyword>
<dbReference type="InterPro" id="IPR050377">
    <property type="entry name" value="Radical_SAM_PqqE_MftC-like"/>
</dbReference>
<keyword evidence="5" id="KW-0408">Iron</keyword>
<dbReference type="GO" id="GO:0046872">
    <property type="term" value="F:metal ion binding"/>
    <property type="evidence" value="ECO:0007669"/>
    <property type="project" value="UniProtKB-KW"/>
</dbReference>
<dbReference type="AlphaFoldDB" id="K6GJF8"/>
<dbReference type="PIRSF" id="PIRSF037420">
    <property type="entry name" value="PQQ_syn_pqqE"/>
    <property type="match status" value="1"/>
</dbReference>
<evidence type="ECO:0000313" key="8">
    <source>
        <dbReference type="EMBL" id="EKO41244.1"/>
    </source>
</evidence>
<dbReference type="NCBIfam" id="TIGR04085">
    <property type="entry name" value="rSAM_more_4Fe4S"/>
    <property type="match status" value="1"/>
</dbReference>
<keyword evidence="2" id="KW-0004">4Fe-4S</keyword>